<dbReference type="EMBL" id="CM039428">
    <property type="protein sequence ID" value="KAI4352006.1"/>
    <property type="molecule type" value="Genomic_DNA"/>
</dbReference>
<accession>A0ACB9PWN2</accession>
<name>A0ACB9PWN2_BAUVA</name>
<keyword evidence="2" id="KW-1185">Reference proteome</keyword>
<evidence type="ECO:0000313" key="1">
    <source>
        <dbReference type="EMBL" id="KAI4352006.1"/>
    </source>
</evidence>
<reference evidence="1 2" key="1">
    <citation type="journal article" date="2022" name="DNA Res.">
        <title>Chromosomal-level genome assembly of the orchid tree Bauhinia variegata (Leguminosae; Cercidoideae) supports the allotetraploid origin hypothesis of Bauhinia.</title>
        <authorList>
            <person name="Zhong Y."/>
            <person name="Chen Y."/>
            <person name="Zheng D."/>
            <person name="Pang J."/>
            <person name="Liu Y."/>
            <person name="Luo S."/>
            <person name="Meng S."/>
            <person name="Qian L."/>
            <person name="Wei D."/>
            <person name="Dai S."/>
            <person name="Zhou R."/>
        </authorList>
    </citation>
    <scope>NUCLEOTIDE SEQUENCE [LARGE SCALE GENOMIC DNA]</scope>
    <source>
        <strain evidence="1">BV-YZ2020</strain>
    </source>
</reference>
<evidence type="ECO:0000313" key="2">
    <source>
        <dbReference type="Proteomes" id="UP000828941"/>
    </source>
</evidence>
<proteinExistence type="predicted"/>
<comment type="caution">
    <text evidence="1">The sequence shown here is derived from an EMBL/GenBank/DDBJ whole genome shotgun (WGS) entry which is preliminary data.</text>
</comment>
<gene>
    <name evidence="1" type="ORF">L6164_006298</name>
</gene>
<protein>
    <submittedName>
        <fullName evidence="1">Uncharacterized protein</fullName>
    </submittedName>
</protein>
<dbReference type="Proteomes" id="UP000828941">
    <property type="component" value="Chromosome 3"/>
</dbReference>
<sequence length="287" mass="32877">MARRTKKPEASGREEEDPEAAERKRLKRLAFSNKILSETPAKRSVLLNLSKTVLKHHGKDILKKSHRKNRYLFSFPGLIAPTSGGKMGELKNLGTKNLILYLDFPQGQMKLFGTIVYPKNKYLTLHFSRGEKNAMCEDFFNNMIVFSDAWWIGRKEDNPHETKLEFPKELYEGQQVEYDFKGGAGAISVANQSVSKTRMQFAEQQSPKTPYENDFSDSENNANYTKEVVPVRRSERIARKTYKFVEFSSDDDSAERSPDLSEPEEKVVEVNAVVNDLSNINILKVDR</sequence>
<organism evidence="1 2">
    <name type="scientific">Bauhinia variegata</name>
    <name type="common">Purple orchid tree</name>
    <name type="synonym">Phanera variegata</name>
    <dbReference type="NCBI Taxonomy" id="167791"/>
    <lineage>
        <taxon>Eukaryota</taxon>
        <taxon>Viridiplantae</taxon>
        <taxon>Streptophyta</taxon>
        <taxon>Embryophyta</taxon>
        <taxon>Tracheophyta</taxon>
        <taxon>Spermatophyta</taxon>
        <taxon>Magnoliopsida</taxon>
        <taxon>eudicotyledons</taxon>
        <taxon>Gunneridae</taxon>
        <taxon>Pentapetalae</taxon>
        <taxon>rosids</taxon>
        <taxon>fabids</taxon>
        <taxon>Fabales</taxon>
        <taxon>Fabaceae</taxon>
        <taxon>Cercidoideae</taxon>
        <taxon>Cercideae</taxon>
        <taxon>Bauhiniinae</taxon>
        <taxon>Bauhinia</taxon>
    </lineage>
</organism>